<dbReference type="InterPro" id="IPR045851">
    <property type="entry name" value="AMP-bd_C_sf"/>
</dbReference>
<dbReference type="SUPFAM" id="SSF56801">
    <property type="entry name" value="Acetyl-CoA synthetase-like"/>
    <property type="match status" value="1"/>
</dbReference>
<comment type="similarity">
    <text evidence="1">Belongs to the ATP-dependent AMP-binding enzyme family.</text>
</comment>
<feature type="domain" description="AMP-dependent synthetase/ligase" evidence="2">
    <location>
        <begin position="56"/>
        <end position="401"/>
    </location>
</feature>
<dbReference type="AlphaFoldDB" id="A0A9N8V7M0"/>
<gene>
    <name evidence="4" type="ORF">DEBURN_LOCUS1792</name>
</gene>
<dbReference type="OrthoDB" id="2962993at2759"/>
<evidence type="ECO:0000313" key="5">
    <source>
        <dbReference type="Proteomes" id="UP000789706"/>
    </source>
</evidence>
<dbReference type="Gene3D" id="3.30.300.30">
    <property type="match status" value="1"/>
</dbReference>
<comment type="caution">
    <text evidence="4">The sequence shown here is derived from an EMBL/GenBank/DDBJ whole genome shotgun (WGS) entry which is preliminary data.</text>
</comment>
<organism evidence="4 5">
    <name type="scientific">Diversispora eburnea</name>
    <dbReference type="NCBI Taxonomy" id="1213867"/>
    <lineage>
        <taxon>Eukaryota</taxon>
        <taxon>Fungi</taxon>
        <taxon>Fungi incertae sedis</taxon>
        <taxon>Mucoromycota</taxon>
        <taxon>Glomeromycotina</taxon>
        <taxon>Glomeromycetes</taxon>
        <taxon>Diversisporales</taxon>
        <taxon>Diversisporaceae</taxon>
        <taxon>Diversispora</taxon>
    </lineage>
</organism>
<dbReference type="GO" id="GO:0031956">
    <property type="term" value="F:medium-chain fatty acid-CoA ligase activity"/>
    <property type="evidence" value="ECO:0007669"/>
    <property type="project" value="TreeGrafter"/>
</dbReference>
<evidence type="ECO:0000313" key="4">
    <source>
        <dbReference type="EMBL" id="CAG8445934.1"/>
    </source>
</evidence>
<accession>A0A9N8V7M0</accession>
<dbReference type="CDD" id="cd05941">
    <property type="entry name" value="MCS"/>
    <property type="match status" value="1"/>
</dbReference>
<protein>
    <submittedName>
        <fullName evidence="4">5391_t:CDS:1</fullName>
    </submittedName>
</protein>
<dbReference type="InterPro" id="IPR025110">
    <property type="entry name" value="AMP-bd_C"/>
</dbReference>
<dbReference type="InterPro" id="IPR020845">
    <property type="entry name" value="AMP-binding_CS"/>
</dbReference>
<dbReference type="PANTHER" id="PTHR43201">
    <property type="entry name" value="ACYL-COA SYNTHETASE"/>
    <property type="match status" value="1"/>
</dbReference>
<evidence type="ECO:0000259" key="3">
    <source>
        <dbReference type="Pfam" id="PF13193"/>
    </source>
</evidence>
<dbReference type="Pfam" id="PF00501">
    <property type="entry name" value="AMP-binding"/>
    <property type="match status" value="1"/>
</dbReference>
<proteinExistence type="inferred from homology"/>
<dbReference type="PANTHER" id="PTHR43201:SF8">
    <property type="entry name" value="ACYL-COA SYNTHETASE FAMILY MEMBER 3"/>
    <property type="match status" value="1"/>
</dbReference>
<evidence type="ECO:0000259" key="2">
    <source>
        <dbReference type="Pfam" id="PF00501"/>
    </source>
</evidence>
<sequence length="541" mass="62440">MYKNLYFHHHTKIRKVSLLKHLFNVQFFRSHHNNSCGNYDNYSLPSILSFKLVINHARNQPFNKPAIIDFKAGTQNSYQNLISDMIEFKTRLLSKESKKKDLNEARIAFLFPNGYEYVVSQWSIWSAGGIAVPLYSQASKIVVHPEYYDKIKDIAKDAKIDNVLVYESKKKQKDDKSDFKIPSLFPMDINRRALIIYTSGTTGKPKGVVLTHANIQAQINSLIEAWKYNETDKILHVLPLHHMHGILNALNCTLFAGGTVEMMKKFDAELVWNRFMRPERDLTLFMAVPTIYSKLIQHYKNNILPEKQSLATESCSQFRLMVSGSAPLPNFIRNQWKEISGQVLLERYGMSEIGMGLSHEYEIEKRYEVRLMSEDGKDITNTYEQPEELQIKGPNVFKEYWNKPEETKKEFTEDGWFKTGDIAMKTEKEKVFKILGRSSVDIIKSGAYKLSALEIENSLQAHPNILEIVIVGVEDQVWGQKVAALIKLKDPKLNLDLQQLREYAKTNLASYKIPSLLKVVDEIPRNAMGKVNKKELVKYFD</sequence>
<dbReference type="PROSITE" id="PS00455">
    <property type="entry name" value="AMP_BINDING"/>
    <property type="match status" value="1"/>
</dbReference>
<dbReference type="InterPro" id="IPR042099">
    <property type="entry name" value="ANL_N_sf"/>
</dbReference>
<dbReference type="Pfam" id="PF13193">
    <property type="entry name" value="AMP-binding_C"/>
    <property type="match status" value="1"/>
</dbReference>
<dbReference type="GO" id="GO:0006631">
    <property type="term" value="P:fatty acid metabolic process"/>
    <property type="evidence" value="ECO:0007669"/>
    <property type="project" value="TreeGrafter"/>
</dbReference>
<keyword evidence="5" id="KW-1185">Reference proteome</keyword>
<name>A0A9N8V7M0_9GLOM</name>
<feature type="domain" description="AMP-binding enzyme C-terminal" evidence="3">
    <location>
        <begin position="454"/>
        <end position="530"/>
    </location>
</feature>
<dbReference type="Proteomes" id="UP000789706">
    <property type="component" value="Unassembled WGS sequence"/>
</dbReference>
<evidence type="ECO:0000256" key="1">
    <source>
        <dbReference type="ARBA" id="ARBA00006432"/>
    </source>
</evidence>
<reference evidence="4" key="1">
    <citation type="submission" date="2021-06" db="EMBL/GenBank/DDBJ databases">
        <authorList>
            <person name="Kallberg Y."/>
            <person name="Tangrot J."/>
            <person name="Rosling A."/>
        </authorList>
    </citation>
    <scope>NUCLEOTIDE SEQUENCE</scope>
    <source>
        <strain evidence="4">AZ414A</strain>
    </source>
</reference>
<dbReference type="InterPro" id="IPR000873">
    <property type="entry name" value="AMP-dep_synth/lig_dom"/>
</dbReference>
<dbReference type="Gene3D" id="3.40.50.12780">
    <property type="entry name" value="N-terminal domain of ligase-like"/>
    <property type="match status" value="1"/>
</dbReference>
<dbReference type="EMBL" id="CAJVPK010000087">
    <property type="protein sequence ID" value="CAG8445934.1"/>
    <property type="molecule type" value="Genomic_DNA"/>
</dbReference>